<feature type="region of interest" description="Disordered" evidence="2">
    <location>
        <begin position="627"/>
        <end position="648"/>
    </location>
</feature>
<keyword evidence="1" id="KW-0175">Coiled coil</keyword>
<reference evidence="4" key="1">
    <citation type="journal article" date="2023" name="Commun. Biol.">
        <title>Genome analysis of Parmales, the sister group of diatoms, reveals the evolutionary specialization of diatoms from phago-mixotrophs to photoautotrophs.</title>
        <authorList>
            <person name="Ban H."/>
            <person name="Sato S."/>
            <person name="Yoshikawa S."/>
            <person name="Yamada K."/>
            <person name="Nakamura Y."/>
            <person name="Ichinomiya M."/>
            <person name="Sato N."/>
            <person name="Blanc-Mathieu R."/>
            <person name="Endo H."/>
            <person name="Kuwata A."/>
            <person name="Ogata H."/>
        </authorList>
    </citation>
    <scope>NUCLEOTIDE SEQUENCE [LARGE SCALE GENOMIC DNA]</scope>
    <source>
        <strain evidence="4">NIES 3700</strain>
    </source>
</reference>
<dbReference type="OrthoDB" id="194929at2759"/>
<feature type="region of interest" description="Disordered" evidence="2">
    <location>
        <begin position="1608"/>
        <end position="1644"/>
    </location>
</feature>
<evidence type="ECO:0000256" key="1">
    <source>
        <dbReference type="SAM" id="Coils"/>
    </source>
</evidence>
<proteinExistence type="predicted"/>
<feature type="region of interest" description="Disordered" evidence="2">
    <location>
        <begin position="1"/>
        <end position="87"/>
    </location>
</feature>
<feature type="compositionally biased region" description="Polar residues" evidence="2">
    <location>
        <begin position="1"/>
        <end position="14"/>
    </location>
</feature>
<feature type="region of interest" description="Disordered" evidence="2">
    <location>
        <begin position="326"/>
        <end position="365"/>
    </location>
</feature>
<accession>A0A9W7FTW4</accession>
<feature type="compositionally biased region" description="Low complexity" evidence="2">
    <location>
        <begin position="154"/>
        <end position="171"/>
    </location>
</feature>
<feature type="compositionally biased region" description="Acidic residues" evidence="2">
    <location>
        <begin position="326"/>
        <end position="339"/>
    </location>
</feature>
<dbReference type="Proteomes" id="UP001165122">
    <property type="component" value="Unassembled WGS sequence"/>
</dbReference>
<comment type="caution">
    <text evidence="3">The sequence shown here is derived from an EMBL/GenBank/DDBJ whole genome shotgun (WGS) entry which is preliminary data.</text>
</comment>
<dbReference type="EMBL" id="BRXW01000324">
    <property type="protein sequence ID" value="GMI18178.1"/>
    <property type="molecule type" value="Genomic_DNA"/>
</dbReference>
<feature type="coiled-coil region" evidence="1">
    <location>
        <begin position="554"/>
        <end position="612"/>
    </location>
</feature>
<keyword evidence="4" id="KW-1185">Reference proteome</keyword>
<feature type="compositionally biased region" description="Polar residues" evidence="2">
    <location>
        <begin position="43"/>
        <end position="55"/>
    </location>
</feature>
<sequence>MLTSPATAKSTLHTSSQLSNNISSSHPNTSNGLNLSIAGGASLNFSRSASRQPSRGASRKTKKKINATLRPNTTTGVNPRPNIGSNKKVKVLTSSMSRSALDSKKLNSYGSFDFDLEAINSRFNVSRDPESEFSYNPNNISLTSDVSSLQKQSLPPSLTTSSPSLTYTFTPTNPPLKTSTMAPENVENADTNELINSAVKRPGGTFQFLGRTQRSKELPTMRQQILSLESEWSRAMSVLNSENQTVNPTNPLESDLNGIEGAVDREFKVRMAMWSAVEAGKIYDNKKRIEERIVMEFKEEGEEVVDEEKICLGRLGLTDSLEPPIEEVEVGGDDGDESLDSLPSTTSPTRPKSANLTFRKNSTQPPTHLIPPTLSSFFTSSCALTSSKTAHSREILAKSIYSHKWCDLICDNLASQVGTACMEHGRLLRDIRLRYAKSFQAASRLHSDALWQLDSVVAGLIRCWRRLEEAEGLWLEHEIKLREEADARIAAIQKQADVEHDETIKVRTNATKEVERISNTLKTLNGIFKDMQNDKINITMNDLNSMVINQGKEVKALSEKNKEIKEAKDELLRERIKTALANKDIERLKKQVEEQSAQLTKKDAEIESLTEEEYQRRVEVEKLKAKLEANDDTSDEEDNTAANGGTGGVGVKSNMYMARITEKGEFGICQHGIGGYCTSFTKLQEKVFAENMLLSSPTEDCDGDFYGCGGAQVVWIPLHVAEKACEICLAASTPEIIQGAIDITRKLGMDTTDRVAPKDSENYCVPQSPDILDEASIMTDETSLDSIGEQKKQDAEIADHLKPKCVNFFLWLRHMMDVYEKEAAHRRAAVRLMFETANTGALTSEIPHGGDESGVIAMTAHADEEKYIDLPQFLAIARTVYPYISTSEAAAIFRESYNVLFPPSKHQKPPPPGINFSAFLQAAENRQLFSKSLMVPMFLGAEQTNQLHSDVAQRLRSLIHMHSEQLHPTVYEIRESLPERAQAKVDALMGEIEAGLFDEFAVAGGGNKIMRPLAAYRRLLSFLLHLRFVRHEKGDGFILKGHGEEFDASKSKRSLSVDQSVNVIEKLGGKELVNKLLDPNDHSTYKTIGNEIIKILDPRKVMAQSQNELDYLREIIMDFRPNKRIQALKLIKEGTACVRLQRCWKRKMERESGPPLSLRKLMRVGYIRGEGLTRDRRVHRTIGWTQGMVAELFSTYIHVMHHSSKMCQNPPSLATVVHRFFLCRWGCVSLAERDLHDLYLNVRNVAQRVPRCRLFAAFTSCSLRGTAADRALCEDFGTDVEAMHFYLRSILMVHNVHDKVAKQQAKKLNNAYNPSKFFLLFPTSKKDARGMHKWLVPSMVVAQCTKQLFQAIYDRGDDADGKKSYMKLLHQIEDMATGGERLVDVDEWSWIVLCHWAGIKGRRKDIAYGTGNEEEHMKESRKAFSSMSKLRTQSIEMCTGVKESDDTEEVVQEEGKPPRRVSSRQLMMRQDSRITLSADERSEGGSISEETNQHAHKQELFTDTQMYQEVLEITRTEKLRPAEAVSKSVHKHMMSDINLPLPLDKLPATDGELLGRQLLTAWAGFKRPMKFLMEELKVHEEGDEEVKEVEEATGELEYFEELVKKLDEMISGGGSPPPEGGEATPAPSKDAANLNRPSTSTGDNRKAVLLDLGVKTWALLRHLCDKVKTVHMHEAVHAHPELFGTTKDPLMMLHHPLKDNWSVGRRPSLGG</sequence>
<dbReference type="PANTHER" id="PTHR39867:SF1">
    <property type="entry name" value="HELICASE ATP-BINDING DOMAIN-CONTAINING PROTEIN"/>
    <property type="match status" value="1"/>
</dbReference>
<organism evidence="3 4">
    <name type="scientific">Triparma laevis f. longispina</name>
    <dbReference type="NCBI Taxonomy" id="1714387"/>
    <lineage>
        <taxon>Eukaryota</taxon>
        <taxon>Sar</taxon>
        <taxon>Stramenopiles</taxon>
        <taxon>Ochrophyta</taxon>
        <taxon>Bolidophyceae</taxon>
        <taxon>Parmales</taxon>
        <taxon>Triparmaceae</taxon>
        <taxon>Triparma</taxon>
    </lineage>
</organism>
<protein>
    <submittedName>
        <fullName evidence="3">Uncharacterized protein</fullName>
    </submittedName>
</protein>
<feature type="compositionally biased region" description="Low complexity" evidence="2">
    <location>
        <begin position="340"/>
        <end position="353"/>
    </location>
</feature>
<evidence type="ECO:0000256" key="2">
    <source>
        <dbReference type="SAM" id="MobiDB-lite"/>
    </source>
</evidence>
<evidence type="ECO:0000313" key="4">
    <source>
        <dbReference type="Proteomes" id="UP001165122"/>
    </source>
</evidence>
<feature type="region of interest" description="Disordered" evidence="2">
    <location>
        <begin position="1443"/>
        <end position="1463"/>
    </location>
</feature>
<feature type="region of interest" description="Disordered" evidence="2">
    <location>
        <begin position="154"/>
        <end position="176"/>
    </location>
</feature>
<name>A0A9W7FTW4_9STRA</name>
<feature type="compositionally biased region" description="Low complexity" evidence="2">
    <location>
        <begin position="15"/>
        <end position="25"/>
    </location>
</feature>
<evidence type="ECO:0000313" key="3">
    <source>
        <dbReference type="EMBL" id="GMI18178.1"/>
    </source>
</evidence>
<feature type="compositionally biased region" description="Acidic residues" evidence="2">
    <location>
        <begin position="630"/>
        <end position="639"/>
    </location>
</feature>
<dbReference type="PANTHER" id="PTHR39867">
    <property type="entry name" value="HELICASE ATP-BINDING DOMAIN-CONTAINING PROTEIN"/>
    <property type="match status" value="1"/>
</dbReference>
<feature type="compositionally biased region" description="Polar residues" evidence="2">
    <location>
        <begin position="354"/>
        <end position="365"/>
    </location>
</feature>
<gene>
    <name evidence="3" type="ORF">TrLO_g14237</name>
</gene>